<organism evidence="6 7">
    <name type="scientific">Xylaria flabelliformis</name>
    <dbReference type="NCBI Taxonomy" id="2512241"/>
    <lineage>
        <taxon>Eukaryota</taxon>
        <taxon>Fungi</taxon>
        <taxon>Dikarya</taxon>
        <taxon>Ascomycota</taxon>
        <taxon>Pezizomycotina</taxon>
        <taxon>Sordariomycetes</taxon>
        <taxon>Xylariomycetidae</taxon>
        <taxon>Xylariales</taxon>
        <taxon>Xylariaceae</taxon>
        <taxon>Xylaria</taxon>
    </lineage>
</organism>
<keyword evidence="3" id="KW-0949">S-adenosyl-L-methionine</keyword>
<evidence type="ECO:0000256" key="2">
    <source>
        <dbReference type="ARBA" id="ARBA00022679"/>
    </source>
</evidence>
<keyword evidence="7" id="KW-1185">Reference proteome</keyword>
<keyword evidence="4" id="KW-0812">Transmembrane</keyword>
<feature type="domain" description="O-methyltransferase C-terminal" evidence="5">
    <location>
        <begin position="471"/>
        <end position="549"/>
    </location>
</feature>
<evidence type="ECO:0000256" key="1">
    <source>
        <dbReference type="ARBA" id="ARBA00022603"/>
    </source>
</evidence>
<gene>
    <name evidence="6" type="ORF">FHL15_003548</name>
</gene>
<dbReference type="PROSITE" id="PS51683">
    <property type="entry name" value="SAM_OMT_II"/>
    <property type="match status" value="1"/>
</dbReference>
<sequence>MLAQHSAGIEIRYIVGDKGPFATEVVLVSKALPISLEKGNRESIRGWTCRFGGQDPSIRAPILLDPNKELSLQRNNFLRVRCMERVVFAQELQSNGVNCGQYIYTRISTVKPKFSKDSCVHLSNFQFLNHQRHVIFYGFDHHAESFEQPGELRPRRLSNDACRSYDTFTTWPNFVPANSDPGGHETVKKLLSRVETREERLYDISFGQPIVSAALQTLLDLGLWKEWAAIGGGSKSVDQLRELCTQDCDPNLLRRLLRLLASFHIIGETGEDQYELTDLIQGENWKWIQCRTHHWDRSGINFPSFLAKTGYKEPQDAKNTNYADWCPGNLDFFGKCVADPAYQESFSSFMTGWARYKVPWPEFYDTTSLLEGADLSNGAVLCVDIGGHHGIDLTRLLDKHPDIPAGALVLQDLPEVLAGAKNLNGKIKATPHDMFRPQPMKGYFIPLLLASYIWINVGLTLLYMVLGSRSYYMHAVLHDWPDDTATQVLKNTAEAMIKGYSRLLIVDMVLPPTGISSIQAVMDVEMMANVGAYERTEAMWTKLINDAGLKIIKIWPDGRKNECLVEAELA</sequence>
<dbReference type="SUPFAM" id="SSF53335">
    <property type="entry name" value="S-adenosyl-L-methionine-dependent methyltransferases"/>
    <property type="match status" value="1"/>
</dbReference>
<evidence type="ECO:0000256" key="4">
    <source>
        <dbReference type="SAM" id="Phobius"/>
    </source>
</evidence>
<dbReference type="GO" id="GO:0032259">
    <property type="term" value="P:methylation"/>
    <property type="evidence" value="ECO:0007669"/>
    <property type="project" value="UniProtKB-KW"/>
</dbReference>
<keyword evidence="2" id="KW-0808">Transferase</keyword>
<dbReference type="OrthoDB" id="1535081at2759"/>
<dbReference type="Proteomes" id="UP000319160">
    <property type="component" value="Unassembled WGS sequence"/>
</dbReference>
<dbReference type="InterPro" id="IPR001077">
    <property type="entry name" value="COMT_C"/>
</dbReference>
<dbReference type="Gene3D" id="1.10.10.10">
    <property type="entry name" value="Winged helix-like DNA-binding domain superfamily/Winged helix DNA-binding domain"/>
    <property type="match status" value="1"/>
</dbReference>
<dbReference type="Pfam" id="PF00891">
    <property type="entry name" value="Methyltransf_2"/>
    <property type="match status" value="1"/>
</dbReference>
<dbReference type="InterPro" id="IPR036388">
    <property type="entry name" value="WH-like_DNA-bd_sf"/>
</dbReference>
<evidence type="ECO:0000313" key="6">
    <source>
        <dbReference type="EMBL" id="TRX95590.1"/>
    </source>
</evidence>
<keyword evidence="4" id="KW-0472">Membrane</keyword>
<keyword evidence="4" id="KW-1133">Transmembrane helix</keyword>
<reference evidence="7" key="1">
    <citation type="submission" date="2019-06" db="EMBL/GenBank/DDBJ databases">
        <title>Draft genome sequence of the griseofulvin-producing fungus Xylaria cubensis strain G536.</title>
        <authorList>
            <person name="Mead M.E."/>
            <person name="Raja H.A."/>
            <person name="Steenwyk J.L."/>
            <person name="Knowles S.L."/>
            <person name="Oberlies N.H."/>
            <person name="Rokas A."/>
        </authorList>
    </citation>
    <scope>NUCLEOTIDE SEQUENCE [LARGE SCALE GENOMIC DNA]</scope>
    <source>
        <strain evidence="7">G536</strain>
    </source>
</reference>
<comment type="caution">
    <text evidence="6">The sequence shown here is derived from an EMBL/GenBank/DDBJ whole genome shotgun (WGS) entry which is preliminary data.</text>
</comment>
<dbReference type="InterPro" id="IPR029063">
    <property type="entry name" value="SAM-dependent_MTases_sf"/>
</dbReference>
<accession>A0A553I5W4</accession>
<feature type="transmembrane region" description="Helical" evidence="4">
    <location>
        <begin position="443"/>
        <end position="466"/>
    </location>
</feature>
<dbReference type="AlphaFoldDB" id="A0A553I5W4"/>
<protein>
    <recommendedName>
        <fullName evidence="5">O-methyltransferase C-terminal domain-containing protein</fullName>
    </recommendedName>
</protein>
<dbReference type="EMBL" id="VFLP01000015">
    <property type="protein sequence ID" value="TRX95590.1"/>
    <property type="molecule type" value="Genomic_DNA"/>
</dbReference>
<dbReference type="GO" id="GO:0008171">
    <property type="term" value="F:O-methyltransferase activity"/>
    <property type="evidence" value="ECO:0007669"/>
    <property type="project" value="InterPro"/>
</dbReference>
<evidence type="ECO:0000256" key="3">
    <source>
        <dbReference type="ARBA" id="ARBA00022691"/>
    </source>
</evidence>
<dbReference type="SUPFAM" id="SSF46785">
    <property type="entry name" value="Winged helix' DNA-binding domain"/>
    <property type="match status" value="1"/>
</dbReference>
<evidence type="ECO:0000313" key="7">
    <source>
        <dbReference type="Proteomes" id="UP000319160"/>
    </source>
</evidence>
<dbReference type="Gene3D" id="3.40.50.150">
    <property type="entry name" value="Vaccinia Virus protein VP39"/>
    <property type="match status" value="1"/>
</dbReference>
<dbReference type="InterPro" id="IPR016461">
    <property type="entry name" value="COMT-like"/>
</dbReference>
<name>A0A553I5W4_9PEZI</name>
<dbReference type="PANTHER" id="PTHR43712:SF8">
    <property type="entry name" value="O-METHYLTRANSFERASE AF390-400"/>
    <property type="match status" value="1"/>
</dbReference>
<keyword evidence="1" id="KW-0489">Methyltransferase</keyword>
<evidence type="ECO:0000259" key="5">
    <source>
        <dbReference type="Pfam" id="PF00891"/>
    </source>
</evidence>
<dbReference type="InterPro" id="IPR036390">
    <property type="entry name" value="WH_DNA-bd_sf"/>
</dbReference>
<dbReference type="PANTHER" id="PTHR43712">
    <property type="entry name" value="PUTATIVE (AFU_ORTHOLOGUE AFUA_4G14580)-RELATED"/>
    <property type="match status" value="1"/>
</dbReference>
<proteinExistence type="predicted"/>